<dbReference type="EMBL" id="JAKELL010000078">
    <property type="protein sequence ID" value="KAH8984222.1"/>
    <property type="molecule type" value="Genomic_DNA"/>
</dbReference>
<gene>
    <name evidence="2" type="ORF">EDB92DRAFT_2105427</name>
    <name evidence="1" type="ORF">EDB92DRAFT_2106030</name>
</gene>
<comment type="caution">
    <text evidence="1">The sequence shown here is derived from an EMBL/GenBank/DDBJ whole genome shotgun (WGS) entry which is preliminary data.</text>
</comment>
<proteinExistence type="predicted"/>
<protein>
    <submittedName>
        <fullName evidence="1">Uncharacterized protein</fullName>
    </submittedName>
</protein>
<evidence type="ECO:0000313" key="2">
    <source>
        <dbReference type="EMBL" id="KAH8986145.1"/>
    </source>
</evidence>
<sequence length="173" mass="18980">MVALPRRDFLVAAASGTLTACYSARGLTNSADSCGQTWVMDTYCDVCTRAPKCAGRQARHLEYPEVHEDSEWDMGRGYHVKQADRVACDAGSSGWMCHLLFSESVVIFSISYFSASGREIRSTENSLGNSSFVLATYQCIDKVLQESALFSRGVNSHSFNQFSTSAQETCNVV</sequence>
<keyword evidence="3" id="KW-1185">Reference proteome</keyword>
<evidence type="ECO:0000313" key="1">
    <source>
        <dbReference type="EMBL" id="KAH8984222.1"/>
    </source>
</evidence>
<dbReference type="AlphaFoldDB" id="A0AAD4L960"/>
<dbReference type="PROSITE" id="PS51257">
    <property type="entry name" value="PROKAR_LIPOPROTEIN"/>
    <property type="match status" value="1"/>
</dbReference>
<accession>A0AAD4L960</accession>
<organism evidence="1 3">
    <name type="scientific">Lactarius akahatsu</name>
    <dbReference type="NCBI Taxonomy" id="416441"/>
    <lineage>
        <taxon>Eukaryota</taxon>
        <taxon>Fungi</taxon>
        <taxon>Dikarya</taxon>
        <taxon>Basidiomycota</taxon>
        <taxon>Agaricomycotina</taxon>
        <taxon>Agaricomycetes</taxon>
        <taxon>Russulales</taxon>
        <taxon>Russulaceae</taxon>
        <taxon>Lactarius</taxon>
    </lineage>
</organism>
<evidence type="ECO:0000313" key="3">
    <source>
        <dbReference type="Proteomes" id="UP001201163"/>
    </source>
</evidence>
<dbReference type="Proteomes" id="UP001201163">
    <property type="component" value="Unassembled WGS sequence"/>
</dbReference>
<reference evidence="1" key="1">
    <citation type="submission" date="2022-01" db="EMBL/GenBank/DDBJ databases">
        <title>Comparative genomics reveals a dynamic genome evolution in the ectomycorrhizal milk-cap (Lactarius) mushrooms.</title>
        <authorList>
            <consortium name="DOE Joint Genome Institute"/>
            <person name="Lebreton A."/>
            <person name="Tang N."/>
            <person name="Kuo A."/>
            <person name="LaButti K."/>
            <person name="Drula E."/>
            <person name="Barry K."/>
            <person name="Clum A."/>
            <person name="Lipzen A."/>
            <person name="Mousain D."/>
            <person name="Ng V."/>
            <person name="Wang R."/>
            <person name="Wang X."/>
            <person name="Dai Y."/>
            <person name="Henrissat B."/>
            <person name="Grigoriev I.V."/>
            <person name="Guerin-Laguette A."/>
            <person name="Yu F."/>
            <person name="Martin F.M."/>
        </authorList>
    </citation>
    <scope>NUCLEOTIDE SEQUENCE</scope>
    <source>
        <strain evidence="1">QP</strain>
    </source>
</reference>
<name>A0AAD4L960_9AGAM</name>
<dbReference type="EMBL" id="JAKELL010000057">
    <property type="protein sequence ID" value="KAH8986145.1"/>
    <property type="molecule type" value="Genomic_DNA"/>
</dbReference>